<name>Q7P126_CHRVO</name>
<keyword evidence="3" id="KW-1185">Reference proteome</keyword>
<dbReference type="HOGENOM" id="CLU_1228138_0_0_4"/>
<organism evidence="2 3">
    <name type="scientific">Chromobacterium violaceum (strain ATCC 12472 / DSM 30191 / JCM 1249 / CCUG 213 / NBRC 12614 / NCIMB 9131 / NCTC 9757 / MK)</name>
    <dbReference type="NCBI Taxonomy" id="243365"/>
    <lineage>
        <taxon>Bacteria</taxon>
        <taxon>Pseudomonadati</taxon>
        <taxon>Pseudomonadota</taxon>
        <taxon>Betaproteobacteria</taxon>
        <taxon>Neisseriales</taxon>
        <taxon>Chromobacteriaceae</taxon>
        <taxon>Chromobacterium</taxon>
    </lineage>
</organism>
<dbReference type="AlphaFoldDB" id="Q7P126"/>
<feature type="region of interest" description="Disordered" evidence="1">
    <location>
        <begin position="1"/>
        <end position="205"/>
    </location>
</feature>
<proteinExistence type="predicted"/>
<reference evidence="2 3" key="1">
    <citation type="journal article" date="2003" name="Proc. Natl. Acad. Sci. U.S.A.">
        <title>The complete genome sequence of Chromobacterium violaceum reveals remarkable and exploitable bacterial adaptability.</title>
        <authorList>
            <person name="Vasconcelos A.T.R."/>
            <person name="de Almeida D.F."/>
            <person name="Almeida F.C."/>
            <person name="de Almeida L.G.P."/>
            <person name="de Almeida R."/>
            <person name="Goncalves J.A.A."/>
            <person name="Andrade E.M."/>
            <person name="Antonio R.V."/>
            <person name="Araripe J."/>
            <person name="de Araujo M.F.F."/>
            <person name="Filho S.A."/>
            <person name="Azevedo V."/>
            <person name="Batista A.J."/>
            <person name="Bataus L.A.M."/>
            <person name="Batista J.S."/>
            <person name="Belo A."/>
            <person name="vander Berg C."/>
            <person name="Blamey J."/>
            <person name="Bogo M."/>
            <person name="Bonato S."/>
            <person name="Bordignon J."/>
            <person name="Brito C.A."/>
            <person name="Brocchi M."/>
            <person name="Burity H.A."/>
            <person name="Camargo A.A."/>
            <person name="Cardoso D.D.P."/>
            <person name="Carneiro N.P."/>
            <person name="Carraro D.M."/>
            <person name="Carvalho C.M.B."/>
            <person name="Cascardo J.C.M."/>
            <person name="Cavada B.S."/>
            <person name="Chueire L.M.O."/>
            <person name="Pasa T.B.C."/>
            <person name="Duran N."/>
            <person name="Fagundes N."/>
            <person name="Falcao C.L."/>
            <person name="Fantinatti F."/>
            <person name="Farias I.P."/>
            <person name="Felipe M.S.S."/>
            <person name="Ferrari L.P."/>
            <person name="Ferro J.A."/>
            <person name="Ferro M.I.T."/>
            <person name="Franco G.R."/>
            <person name="Freitas N.S.A."/>
            <person name="Furlan L.R."/>
            <person name="Gazzinelli R.T."/>
            <person name="Gomes E.A."/>
            <person name="Goncalves P.R."/>
            <person name="Grangeiro T.B."/>
            <person name="Grattapaglia D."/>
            <person name="Grisard E.C."/>
            <person name="Guimaraes C.T."/>
            <person name="Hanna E.S."/>
            <person name="Hungria M."/>
            <person name="Jardim S.N."/>
            <person name="Laurino J."/>
            <person name="Leoi L.C.T."/>
            <person name="Fassarella L."/>
            <person name="Lima A."/>
            <person name="Loureiro M.F."/>
            <person name="Lyra M.C.P."/>
            <person name="Macedo M."/>
            <person name="Madeira H.M.F."/>
            <person name="Manfio G.P."/>
            <person name="Maranhao A.Q."/>
            <person name="Martins W.S."/>
            <person name="di Mauro S.M.Z."/>
            <person name="de Medeiros S.R.B."/>
            <person name="Meissner R.D.V."/>
            <person name="Menck C.F.M."/>
            <person name="Moreira M.A.M."/>
            <person name="Nascimento F.F."/>
            <person name="Nicolas M.F."/>
            <person name="Oliveira J.G."/>
            <person name="Oliveira S.C."/>
            <person name="Paixao R.F.C."/>
            <person name="Parente J.A."/>
            <person name="Pedrosa F.O."/>
            <person name="Pena S.J.D."/>
            <person name="Perreira J.O."/>
            <person name="Perreira M."/>
            <person name="Pinto L.S.R.C."/>
            <person name="Pinto L.S."/>
            <person name="Porto J.I.R."/>
            <person name="Potrich D.P."/>
            <person name="Neto C.E.R."/>
            <person name="Reis A.M.M."/>
            <person name="Rigo L.U."/>
            <person name="Rondinelli E."/>
            <person name="dos Santos E.B.P."/>
            <person name="Santos F.R."/>
            <person name="Schneider M.P.C."/>
            <person name="Seuanez H.N."/>
            <person name="Silva A.M.R."/>
            <person name="da Silva A.L.C."/>
            <person name="Silva D.W."/>
            <person name="Silva R."/>
            <person name="Simoes I.C."/>
            <person name="Simon D."/>
            <person name="Soares C.M.A."/>
            <person name="Soares R.B.A."/>
            <person name="Souza E.M."/>
            <person name="Souza K.R.L."/>
            <person name="Souza R.C."/>
            <person name="Steffens M.B.R."/>
            <person name="Steindel M."/>
            <person name="Teixeira S.R."/>
            <person name="Urmenyi T."/>
            <person name="Vettore A."/>
            <person name="Wassem R."/>
            <person name="Zaha A."/>
            <person name="Simpson A.J.G."/>
        </authorList>
    </citation>
    <scope>NUCLEOTIDE SEQUENCE [LARGE SCALE GENOMIC DNA]</scope>
    <source>
        <strain evidence="3">ATCC 12472 / DSM 30191 / JCM 1249 / NBRC 12614 / NCIMB 9131 / NCTC 9757</strain>
    </source>
</reference>
<feature type="compositionally biased region" description="Basic residues" evidence="1">
    <location>
        <begin position="79"/>
        <end position="90"/>
    </location>
</feature>
<feature type="compositionally biased region" description="Low complexity" evidence="1">
    <location>
        <begin position="102"/>
        <end position="114"/>
    </location>
</feature>
<evidence type="ECO:0000313" key="3">
    <source>
        <dbReference type="Proteomes" id="UP000001424"/>
    </source>
</evidence>
<gene>
    <name evidence="2" type="ordered locus">CV_0388</name>
</gene>
<dbReference type="STRING" id="243365.CV_0388"/>
<dbReference type="EMBL" id="AE016825">
    <property type="protein sequence ID" value="AAQ58066.1"/>
    <property type="molecule type" value="Genomic_DNA"/>
</dbReference>
<dbReference type="KEGG" id="cvi:CV_0388"/>
<feature type="compositionally biased region" description="Basic and acidic residues" evidence="1">
    <location>
        <begin position="7"/>
        <end position="16"/>
    </location>
</feature>
<accession>Q7P126</accession>
<dbReference type="Proteomes" id="UP000001424">
    <property type="component" value="Chromosome"/>
</dbReference>
<evidence type="ECO:0000256" key="1">
    <source>
        <dbReference type="SAM" id="MobiDB-lite"/>
    </source>
</evidence>
<evidence type="ECO:0000313" key="2">
    <source>
        <dbReference type="EMBL" id="AAQ58066.1"/>
    </source>
</evidence>
<sequence length="225" mass="25316">MVRRRVRDGDGGDRQPPRVGAAHPAAGQPGEDAPGQQMPGVAARVGGASRRQHAEPILQPQPGQRAAVACAQQHPGRFLPRRNRRRRRHIAQQQREQPELHALVQAAARAQRLQRQPRRQQGQHDGRLAGAQAAGEIEARYRQQRQRLQAARQHHAQRAVVGRQREQEYPSAMSGQRQPRRRREQQGAEQGRALDAPPLVTHPAQAVQRVSRIRHAAIFRSVRSR</sequence>
<protein>
    <submittedName>
        <fullName evidence="2">Uncharacterized protein</fullName>
    </submittedName>
</protein>